<feature type="region of interest" description="Disordered" evidence="1">
    <location>
        <begin position="40"/>
        <end position="62"/>
    </location>
</feature>
<evidence type="ECO:0000313" key="2">
    <source>
        <dbReference type="EMBL" id="KAK1258459.1"/>
    </source>
</evidence>
<feature type="compositionally biased region" description="Low complexity" evidence="1">
    <location>
        <begin position="40"/>
        <end position="53"/>
    </location>
</feature>
<reference evidence="2" key="1">
    <citation type="journal article" date="2023" name="Nat. Commun.">
        <title>Diploid and tetraploid genomes of Acorus and the evolution of monocots.</title>
        <authorList>
            <person name="Ma L."/>
            <person name="Liu K.W."/>
            <person name="Li Z."/>
            <person name="Hsiao Y.Y."/>
            <person name="Qi Y."/>
            <person name="Fu T."/>
            <person name="Tang G.D."/>
            <person name="Zhang D."/>
            <person name="Sun W.H."/>
            <person name="Liu D.K."/>
            <person name="Li Y."/>
            <person name="Chen G.Z."/>
            <person name="Liu X.D."/>
            <person name="Liao X.Y."/>
            <person name="Jiang Y.T."/>
            <person name="Yu X."/>
            <person name="Hao Y."/>
            <person name="Huang J."/>
            <person name="Zhao X.W."/>
            <person name="Ke S."/>
            <person name="Chen Y.Y."/>
            <person name="Wu W.L."/>
            <person name="Hsu J.L."/>
            <person name="Lin Y.F."/>
            <person name="Huang M.D."/>
            <person name="Li C.Y."/>
            <person name="Huang L."/>
            <person name="Wang Z.W."/>
            <person name="Zhao X."/>
            <person name="Zhong W.Y."/>
            <person name="Peng D.H."/>
            <person name="Ahmad S."/>
            <person name="Lan S."/>
            <person name="Zhang J.S."/>
            <person name="Tsai W.C."/>
            <person name="Van de Peer Y."/>
            <person name="Liu Z.J."/>
        </authorList>
    </citation>
    <scope>NUCLEOTIDE SEQUENCE</scope>
    <source>
        <strain evidence="2">SCP</strain>
    </source>
</reference>
<keyword evidence="3" id="KW-1185">Reference proteome</keyword>
<evidence type="ECO:0000256" key="1">
    <source>
        <dbReference type="SAM" id="MobiDB-lite"/>
    </source>
</evidence>
<dbReference type="AlphaFoldDB" id="A0AAV9A2T8"/>
<organism evidence="2 3">
    <name type="scientific">Acorus gramineus</name>
    <name type="common">Dwarf sweet flag</name>
    <dbReference type="NCBI Taxonomy" id="55184"/>
    <lineage>
        <taxon>Eukaryota</taxon>
        <taxon>Viridiplantae</taxon>
        <taxon>Streptophyta</taxon>
        <taxon>Embryophyta</taxon>
        <taxon>Tracheophyta</taxon>
        <taxon>Spermatophyta</taxon>
        <taxon>Magnoliopsida</taxon>
        <taxon>Liliopsida</taxon>
        <taxon>Acoraceae</taxon>
        <taxon>Acorus</taxon>
    </lineage>
</organism>
<evidence type="ECO:0000313" key="3">
    <source>
        <dbReference type="Proteomes" id="UP001179952"/>
    </source>
</evidence>
<sequence>MGGLSSSTNYRGLSGLTNCGWIVEFDELRVGCQDRLTMGGLSSSANHGGLSSSTNQGGIVEG</sequence>
<name>A0AAV9A2T8_ACOGR</name>
<reference evidence="2" key="2">
    <citation type="submission" date="2023-06" db="EMBL/GenBank/DDBJ databases">
        <authorList>
            <person name="Ma L."/>
            <person name="Liu K.-W."/>
            <person name="Li Z."/>
            <person name="Hsiao Y.-Y."/>
            <person name="Qi Y."/>
            <person name="Fu T."/>
            <person name="Tang G."/>
            <person name="Zhang D."/>
            <person name="Sun W.-H."/>
            <person name="Liu D.-K."/>
            <person name="Li Y."/>
            <person name="Chen G.-Z."/>
            <person name="Liu X.-D."/>
            <person name="Liao X.-Y."/>
            <person name="Jiang Y.-T."/>
            <person name="Yu X."/>
            <person name="Hao Y."/>
            <person name="Huang J."/>
            <person name="Zhao X.-W."/>
            <person name="Ke S."/>
            <person name="Chen Y.-Y."/>
            <person name="Wu W.-L."/>
            <person name="Hsu J.-L."/>
            <person name="Lin Y.-F."/>
            <person name="Huang M.-D."/>
            <person name="Li C.-Y."/>
            <person name="Huang L."/>
            <person name="Wang Z.-W."/>
            <person name="Zhao X."/>
            <person name="Zhong W.-Y."/>
            <person name="Peng D.-H."/>
            <person name="Ahmad S."/>
            <person name="Lan S."/>
            <person name="Zhang J.-S."/>
            <person name="Tsai W.-C."/>
            <person name="Van De Peer Y."/>
            <person name="Liu Z.-J."/>
        </authorList>
    </citation>
    <scope>NUCLEOTIDE SEQUENCE</scope>
    <source>
        <strain evidence="2">SCP</strain>
        <tissue evidence="2">Leaves</tissue>
    </source>
</reference>
<dbReference type="Proteomes" id="UP001179952">
    <property type="component" value="Unassembled WGS sequence"/>
</dbReference>
<gene>
    <name evidence="2" type="ORF">QJS04_geneDACA017291</name>
</gene>
<comment type="caution">
    <text evidence="2">The sequence shown here is derived from an EMBL/GenBank/DDBJ whole genome shotgun (WGS) entry which is preliminary data.</text>
</comment>
<accession>A0AAV9A2T8</accession>
<dbReference type="EMBL" id="JAUJYN010000016">
    <property type="protein sequence ID" value="KAK1258459.1"/>
    <property type="molecule type" value="Genomic_DNA"/>
</dbReference>
<protein>
    <submittedName>
        <fullName evidence="2">Uncharacterized protein</fullName>
    </submittedName>
</protein>
<proteinExistence type="predicted"/>